<dbReference type="Pfam" id="PF17804">
    <property type="entry name" value="TSP_NTD"/>
    <property type="match status" value="1"/>
</dbReference>
<feature type="chain" id="PRO_5016098499" evidence="6">
    <location>
        <begin position="18"/>
        <end position="681"/>
    </location>
</feature>
<proteinExistence type="inferred from homology"/>
<comment type="similarity">
    <text evidence="1 5">Belongs to the peptidase S41A family.</text>
</comment>
<name>A0A2W7UIA1_9FLAO</name>
<keyword evidence="4 5" id="KW-0720">Serine protease</keyword>
<protein>
    <submittedName>
        <fullName evidence="8">Peptidase S41</fullName>
    </submittedName>
</protein>
<feature type="signal peptide" evidence="6">
    <location>
        <begin position="1"/>
        <end position="17"/>
    </location>
</feature>
<evidence type="ECO:0000256" key="6">
    <source>
        <dbReference type="SAM" id="SignalP"/>
    </source>
</evidence>
<evidence type="ECO:0000256" key="3">
    <source>
        <dbReference type="ARBA" id="ARBA00022801"/>
    </source>
</evidence>
<keyword evidence="3 5" id="KW-0378">Hydrolase</keyword>
<dbReference type="Gene3D" id="2.30.42.10">
    <property type="match status" value="1"/>
</dbReference>
<evidence type="ECO:0000313" key="8">
    <source>
        <dbReference type="EMBL" id="PZX93095.1"/>
    </source>
</evidence>
<dbReference type="RefSeq" id="WP_111410376.1">
    <property type="nucleotide sequence ID" value="NZ_QKXH01000007.1"/>
</dbReference>
<dbReference type="SUPFAM" id="SSF52096">
    <property type="entry name" value="ClpP/crotonase"/>
    <property type="match status" value="1"/>
</dbReference>
<feature type="domain" description="PDZ" evidence="7">
    <location>
        <begin position="232"/>
        <end position="315"/>
    </location>
</feature>
<evidence type="ECO:0000313" key="9">
    <source>
        <dbReference type="Proteomes" id="UP000249177"/>
    </source>
</evidence>
<dbReference type="Pfam" id="PF00595">
    <property type="entry name" value="PDZ"/>
    <property type="match status" value="1"/>
</dbReference>
<dbReference type="EMBL" id="QKXH01000007">
    <property type="protein sequence ID" value="PZX93095.1"/>
    <property type="molecule type" value="Genomic_DNA"/>
</dbReference>
<comment type="caution">
    <text evidence="8">The sequence shown here is derived from an EMBL/GenBank/DDBJ whole genome shotgun (WGS) entry which is preliminary data.</text>
</comment>
<dbReference type="AlphaFoldDB" id="A0A2W7UIA1"/>
<evidence type="ECO:0000259" key="7">
    <source>
        <dbReference type="PROSITE" id="PS50106"/>
    </source>
</evidence>
<dbReference type="CDD" id="cd07560">
    <property type="entry name" value="Peptidase_S41_CPP"/>
    <property type="match status" value="1"/>
</dbReference>
<dbReference type="SMART" id="SM00228">
    <property type="entry name" value="PDZ"/>
    <property type="match status" value="1"/>
</dbReference>
<dbReference type="InterPro" id="IPR029045">
    <property type="entry name" value="ClpP/crotonase-like_dom_sf"/>
</dbReference>
<dbReference type="PROSITE" id="PS50106">
    <property type="entry name" value="PDZ"/>
    <property type="match status" value="1"/>
</dbReference>
<dbReference type="GO" id="GO:0004175">
    <property type="term" value="F:endopeptidase activity"/>
    <property type="evidence" value="ECO:0007669"/>
    <property type="project" value="TreeGrafter"/>
</dbReference>
<dbReference type="InterPro" id="IPR036034">
    <property type="entry name" value="PDZ_sf"/>
</dbReference>
<accession>A0A2W7UIA1</accession>
<dbReference type="PANTHER" id="PTHR32060">
    <property type="entry name" value="TAIL-SPECIFIC PROTEASE"/>
    <property type="match status" value="1"/>
</dbReference>
<dbReference type="GO" id="GO:0007165">
    <property type="term" value="P:signal transduction"/>
    <property type="evidence" value="ECO:0007669"/>
    <property type="project" value="TreeGrafter"/>
</dbReference>
<keyword evidence="2 5" id="KW-0645">Protease</keyword>
<dbReference type="InterPro" id="IPR005151">
    <property type="entry name" value="Tail-specific_protease"/>
</dbReference>
<evidence type="ECO:0000256" key="5">
    <source>
        <dbReference type="RuleBase" id="RU004404"/>
    </source>
</evidence>
<keyword evidence="6" id="KW-0732">Signal</keyword>
<dbReference type="InterPro" id="IPR004447">
    <property type="entry name" value="Peptidase_S41A"/>
</dbReference>
<keyword evidence="9" id="KW-1185">Reference proteome</keyword>
<gene>
    <name evidence="8" type="ORF">DOS84_12065</name>
</gene>
<reference evidence="8 9" key="1">
    <citation type="submission" date="2018-06" db="EMBL/GenBank/DDBJ databases">
        <title>Flavobacterium sp IMCC34762, genome.</title>
        <authorList>
            <person name="Joung Y."/>
            <person name="Cho J."/>
            <person name="Song J."/>
        </authorList>
    </citation>
    <scope>NUCLEOTIDE SEQUENCE [LARGE SCALE GENOMIC DNA]</scope>
    <source>
        <strain evidence="8 9">IMCC34762</strain>
    </source>
</reference>
<dbReference type="NCBIfam" id="TIGR00225">
    <property type="entry name" value="prc"/>
    <property type="match status" value="1"/>
</dbReference>
<dbReference type="GO" id="GO:0008236">
    <property type="term" value="F:serine-type peptidase activity"/>
    <property type="evidence" value="ECO:0007669"/>
    <property type="project" value="UniProtKB-KW"/>
</dbReference>
<dbReference type="OrthoDB" id="9812068at2"/>
<evidence type="ECO:0000256" key="2">
    <source>
        <dbReference type="ARBA" id="ARBA00022670"/>
    </source>
</evidence>
<dbReference type="InterPro" id="IPR001478">
    <property type="entry name" value="PDZ"/>
</dbReference>
<evidence type="ECO:0000256" key="1">
    <source>
        <dbReference type="ARBA" id="ARBA00009179"/>
    </source>
</evidence>
<dbReference type="SMART" id="SM00245">
    <property type="entry name" value="TSPc"/>
    <property type="match status" value="1"/>
</dbReference>
<dbReference type="Proteomes" id="UP000249177">
    <property type="component" value="Unassembled WGS sequence"/>
</dbReference>
<dbReference type="GO" id="GO:0006508">
    <property type="term" value="P:proteolysis"/>
    <property type="evidence" value="ECO:0007669"/>
    <property type="project" value="UniProtKB-KW"/>
</dbReference>
<organism evidence="8 9">
    <name type="scientific">Flavobacterium aquariorum</name>
    <dbReference type="NCBI Taxonomy" id="2217670"/>
    <lineage>
        <taxon>Bacteria</taxon>
        <taxon>Pseudomonadati</taxon>
        <taxon>Bacteroidota</taxon>
        <taxon>Flavobacteriia</taxon>
        <taxon>Flavobacteriales</taxon>
        <taxon>Flavobacteriaceae</taxon>
        <taxon>Flavobacterium</taxon>
    </lineage>
</organism>
<dbReference type="PANTHER" id="PTHR32060:SF22">
    <property type="entry name" value="CARBOXYL-TERMINAL-PROCESSING PEPTIDASE 3, CHLOROPLASTIC"/>
    <property type="match status" value="1"/>
</dbReference>
<dbReference type="Gene3D" id="3.90.226.10">
    <property type="entry name" value="2-enoyl-CoA Hydratase, Chain A, domain 1"/>
    <property type="match status" value="1"/>
</dbReference>
<sequence length="681" mass="77441">MKKITFVFLFSTFSLFAQNSDTSCDILFKINKLLQKEHFSPKPVDDSLSAYLFDELFDELDPSRNIFLKSQVDTLSKKYRLNLDNLILKKDCFFITDIKDEYKKSLLRNKSILEKLNRETIDFTIKDTIRFKQRDFNFYLKENDVEKALNKKIRFEVYNDISEKSKNLDSLKLNFNSMSNTSKKSIIENELCKINALLSDGRSFEDNLFNIFCGYFDPHTNYFSNDTKSSFVSTLSKERLSLGLGVSLNDKNEIIVDEIDPNGPAFRTGKIKKGDQIIAVSNQKETLEVSCSSLESIATLMSSELNTNITLTIKRNSGKSFKVNIEKQVLKDEENTVYSFIIDKDSKIGYIKIPSFYSNFEGGNSKGCAQDVAKETIKLMKDNVKGLVLDLTDNGGGSMEEAVKLAGLFIDYGPISIVVDNKKELSVINDPYRGVIYKGPIVIIINGNSASASEFFASIMQDYNRALLIGSTSLGKATMQTIVPLEKDDDQHFVKLTISKFYRITGKSHQAVGVIPDVQIPTIYQDVFQKESGFPTALKNESLNSRIRFTPYVSNELIESLAQKSRIRVAQDPYFNSIIALNMKIDAVIKKSKFEIPMTLEAVFENQNNINNLSEEINNFKTDDLHLNVSNSEYNKSLLEIYPSLIEYNKMQLDNLKSNHYLNEAIAIIADYKTLKQNKQN</sequence>
<dbReference type="GO" id="GO:0030288">
    <property type="term" value="C:outer membrane-bounded periplasmic space"/>
    <property type="evidence" value="ECO:0007669"/>
    <property type="project" value="TreeGrafter"/>
</dbReference>
<evidence type="ECO:0000256" key="4">
    <source>
        <dbReference type="ARBA" id="ARBA00022825"/>
    </source>
</evidence>
<dbReference type="InterPro" id="IPR040573">
    <property type="entry name" value="TSP_N"/>
</dbReference>
<dbReference type="Pfam" id="PF03572">
    <property type="entry name" value="Peptidase_S41"/>
    <property type="match status" value="1"/>
</dbReference>
<dbReference type="SUPFAM" id="SSF50156">
    <property type="entry name" value="PDZ domain-like"/>
    <property type="match status" value="1"/>
</dbReference>